<name>A0A5E7CRY8_PSEFL</name>
<evidence type="ECO:0000313" key="3">
    <source>
        <dbReference type="Proteomes" id="UP000326018"/>
    </source>
</evidence>
<dbReference type="InterPro" id="IPR049945">
    <property type="entry name" value="AAA_22"/>
</dbReference>
<dbReference type="Pfam" id="PF13401">
    <property type="entry name" value="AAA_22"/>
    <property type="match status" value="1"/>
</dbReference>
<dbReference type="SMART" id="SM00382">
    <property type="entry name" value="AAA"/>
    <property type="match status" value="1"/>
</dbReference>
<dbReference type="OrthoDB" id="6672914at2"/>
<dbReference type="Gene3D" id="3.40.50.300">
    <property type="entry name" value="P-loop containing nucleotide triphosphate hydrolases"/>
    <property type="match status" value="1"/>
</dbReference>
<feature type="domain" description="AAA+ ATPase" evidence="1">
    <location>
        <begin position="42"/>
        <end position="199"/>
    </location>
</feature>
<sequence length="323" mass="36931">MNTETKNTLLQSFSETTVYFPKFAKAYSMVQNAIEMTFNSQSANSAIICGRSGTGKTTLCMHLFTHYKRMYDEELPSGVFKRTTTVYFEIPEPVTIKQMAEDMLIALGVTNAKGSVAHLTSMLITQLKTMGVKVVFLDEIQRLCLPSADKVRVPALGWIVSFCNRLKIPVILAGTQECRGITAYLQAFATRYTYMVVLNYFTYEPRPDSDYHRTLKKLDEIVQELRPSPNSIHFYDADIAAGLFVATSGHLKYLRTIIYRALDRCWTRDDENGLTREDFLYACDQLDEEFSLHTANPFLLNLSQCNELIQRQVLRLAELWVKE</sequence>
<protein>
    <recommendedName>
        <fullName evidence="1">AAA+ ATPase domain-containing protein</fullName>
    </recommendedName>
</protein>
<dbReference type="Proteomes" id="UP000326018">
    <property type="component" value="Unassembled WGS sequence"/>
</dbReference>
<reference evidence="2 3" key="1">
    <citation type="submission" date="2019-09" db="EMBL/GenBank/DDBJ databases">
        <authorList>
            <person name="Chandra G."/>
            <person name="Truman W A."/>
        </authorList>
    </citation>
    <scope>NUCLEOTIDE SEQUENCE [LARGE SCALE GENOMIC DNA]</scope>
    <source>
        <strain evidence="2">PS712</strain>
    </source>
</reference>
<accession>A0A5E7CRY8</accession>
<dbReference type="EMBL" id="CABVIB010000014">
    <property type="protein sequence ID" value="VVO07001.1"/>
    <property type="molecule type" value="Genomic_DNA"/>
</dbReference>
<proteinExistence type="predicted"/>
<dbReference type="InterPro" id="IPR003593">
    <property type="entry name" value="AAA+_ATPase"/>
</dbReference>
<dbReference type="GO" id="GO:0016887">
    <property type="term" value="F:ATP hydrolysis activity"/>
    <property type="evidence" value="ECO:0007669"/>
    <property type="project" value="InterPro"/>
</dbReference>
<dbReference type="AlphaFoldDB" id="A0A5E7CRY8"/>
<evidence type="ECO:0000259" key="1">
    <source>
        <dbReference type="SMART" id="SM00382"/>
    </source>
</evidence>
<organism evidence="2 3">
    <name type="scientific">Pseudomonas fluorescens</name>
    <dbReference type="NCBI Taxonomy" id="294"/>
    <lineage>
        <taxon>Bacteria</taxon>
        <taxon>Pseudomonadati</taxon>
        <taxon>Pseudomonadota</taxon>
        <taxon>Gammaproteobacteria</taxon>
        <taxon>Pseudomonadales</taxon>
        <taxon>Pseudomonadaceae</taxon>
        <taxon>Pseudomonas</taxon>
    </lineage>
</organism>
<dbReference type="RefSeq" id="WP_150703128.1">
    <property type="nucleotide sequence ID" value="NZ_CABVIB010000014.1"/>
</dbReference>
<evidence type="ECO:0000313" key="2">
    <source>
        <dbReference type="EMBL" id="VVO07001.1"/>
    </source>
</evidence>
<gene>
    <name evidence="2" type="ORF">PS712_03144</name>
</gene>
<dbReference type="InterPro" id="IPR027417">
    <property type="entry name" value="P-loop_NTPase"/>
</dbReference>
<dbReference type="SUPFAM" id="SSF52540">
    <property type="entry name" value="P-loop containing nucleoside triphosphate hydrolases"/>
    <property type="match status" value="1"/>
</dbReference>